<feature type="compositionally biased region" description="Polar residues" evidence="1">
    <location>
        <begin position="1"/>
        <end position="18"/>
    </location>
</feature>
<protein>
    <submittedName>
        <fullName evidence="2">Uncharacterized protein</fullName>
    </submittedName>
</protein>
<accession>I7LXE9</accession>
<dbReference type="OMA" id="LTENHYE"/>
<dbReference type="AlphaFoldDB" id="I7LXE9"/>
<name>I7LXE9_TETTS</name>
<evidence type="ECO:0000256" key="1">
    <source>
        <dbReference type="SAM" id="MobiDB-lite"/>
    </source>
</evidence>
<proteinExistence type="predicted"/>
<dbReference type="Proteomes" id="UP000009168">
    <property type="component" value="Unassembled WGS sequence"/>
</dbReference>
<gene>
    <name evidence="2" type="ORF">TTHERM_00616710</name>
</gene>
<reference evidence="3" key="1">
    <citation type="journal article" date="2006" name="PLoS Biol.">
        <title>Macronuclear genome sequence of the ciliate Tetrahymena thermophila, a model eukaryote.</title>
        <authorList>
            <person name="Eisen J.A."/>
            <person name="Coyne R.S."/>
            <person name="Wu M."/>
            <person name="Wu D."/>
            <person name="Thiagarajan M."/>
            <person name="Wortman J.R."/>
            <person name="Badger J.H."/>
            <person name="Ren Q."/>
            <person name="Amedeo P."/>
            <person name="Jones K.M."/>
            <person name="Tallon L.J."/>
            <person name="Delcher A.L."/>
            <person name="Salzberg S.L."/>
            <person name="Silva J.C."/>
            <person name="Haas B.J."/>
            <person name="Majoros W.H."/>
            <person name="Farzad M."/>
            <person name="Carlton J.M."/>
            <person name="Smith R.K. Jr."/>
            <person name="Garg J."/>
            <person name="Pearlman R.E."/>
            <person name="Karrer K.M."/>
            <person name="Sun L."/>
            <person name="Manning G."/>
            <person name="Elde N.C."/>
            <person name="Turkewitz A.P."/>
            <person name="Asai D.J."/>
            <person name="Wilkes D.E."/>
            <person name="Wang Y."/>
            <person name="Cai H."/>
            <person name="Collins K."/>
            <person name="Stewart B.A."/>
            <person name="Lee S.R."/>
            <person name="Wilamowska K."/>
            <person name="Weinberg Z."/>
            <person name="Ruzzo W.L."/>
            <person name="Wloga D."/>
            <person name="Gaertig J."/>
            <person name="Frankel J."/>
            <person name="Tsao C.-C."/>
            <person name="Gorovsky M.A."/>
            <person name="Keeling P.J."/>
            <person name="Waller R.F."/>
            <person name="Patron N.J."/>
            <person name="Cherry J.M."/>
            <person name="Stover N.A."/>
            <person name="Krieger C.J."/>
            <person name="del Toro C."/>
            <person name="Ryder H.F."/>
            <person name="Williamson S.C."/>
            <person name="Barbeau R.A."/>
            <person name="Hamilton E.P."/>
            <person name="Orias E."/>
        </authorList>
    </citation>
    <scope>NUCLEOTIDE SEQUENCE [LARGE SCALE GENOMIC DNA]</scope>
    <source>
        <strain evidence="3">SB210</strain>
    </source>
</reference>
<organism evidence="2 3">
    <name type="scientific">Tetrahymena thermophila (strain SB210)</name>
    <dbReference type="NCBI Taxonomy" id="312017"/>
    <lineage>
        <taxon>Eukaryota</taxon>
        <taxon>Sar</taxon>
        <taxon>Alveolata</taxon>
        <taxon>Ciliophora</taxon>
        <taxon>Intramacronucleata</taxon>
        <taxon>Oligohymenophorea</taxon>
        <taxon>Hymenostomatida</taxon>
        <taxon>Tetrahymenina</taxon>
        <taxon>Tetrahymenidae</taxon>
        <taxon>Tetrahymena</taxon>
    </lineage>
</organism>
<evidence type="ECO:0000313" key="2">
    <source>
        <dbReference type="EMBL" id="EAS04496.1"/>
    </source>
</evidence>
<feature type="region of interest" description="Disordered" evidence="1">
    <location>
        <begin position="1"/>
        <end position="28"/>
    </location>
</feature>
<sequence length="118" mass="13704">MNNNSQVEAQQSNRQSAPNGPRAQGANAQANEKISVKFNFAEVQKFVQFEFPRKFCLIELRYTFAKVLDLDLFGRQLEFSLVKSPNERKKLDELKSLQDQDLTENHYEIEVRMTEYGA</sequence>
<dbReference type="InParanoid" id="I7LXE9"/>
<dbReference type="GeneID" id="7823141"/>
<dbReference type="HOGENOM" id="CLU_2077794_0_0_1"/>
<keyword evidence="3" id="KW-1185">Reference proteome</keyword>
<dbReference type="EMBL" id="GG662448">
    <property type="protein sequence ID" value="EAS04496.1"/>
    <property type="molecule type" value="Genomic_DNA"/>
</dbReference>
<dbReference type="RefSeq" id="XP_001024741.1">
    <property type="nucleotide sequence ID" value="XM_001024741.1"/>
</dbReference>
<dbReference type="KEGG" id="tet:TTHERM_00616710"/>
<evidence type="ECO:0000313" key="3">
    <source>
        <dbReference type="Proteomes" id="UP000009168"/>
    </source>
</evidence>